<gene>
    <name evidence="1" type="ORF">Harvfovirus20_7</name>
</gene>
<dbReference type="EMBL" id="MK072262">
    <property type="protein sequence ID" value="AYV81188.1"/>
    <property type="molecule type" value="Genomic_DNA"/>
</dbReference>
<organism evidence="1">
    <name type="scientific">Harvfovirus sp</name>
    <dbReference type="NCBI Taxonomy" id="2487768"/>
    <lineage>
        <taxon>Viruses</taxon>
        <taxon>Varidnaviria</taxon>
        <taxon>Bamfordvirae</taxon>
        <taxon>Nucleocytoviricota</taxon>
        <taxon>Megaviricetes</taxon>
        <taxon>Imitervirales</taxon>
        <taxon>Mimiviridae</taxon>
        <taxon>Klosneuvirinae</taxon>
    </lineage>
</organism>
<accession>A0A3G5A1T9</accession>
<sequence length="703" mass="81692">MTDEFILVDPLKPTYDYPKYNALNHNIYLFYACEMIQQTLFDLFTKQGSFRGIKLRYIIDLFNKFHNFHPFKVTMKTNSKTLTDVENGDLIDFVENYTIKNNDWRPVFTDRTLCIHIHGMIACDIGEDFISECALQYTNYNNKEVVYVVHSRTNQYNITVTKKQYSVYTDAIYNEIIYHRQKKPKDRFDCKGNVATDGLIDIFEKEFGIIVPFNKYLTITQTDKQYKINEGETFMSYDTTLKEFSISIGHTLQLPILYEKFEQIFQIKLPLSRPECEHIISSNTLSLKSFIRKDIFSYFTDCERSTTRYILHLTPHSSPRIIPDNTTYFGKNSFIRTWGRLRINSNYSTPIDESAITLYQYEELSNGIVNIAKNTLLDLRERLSIPDVTNSNGVFGKVLGTLFFTYILPNFMVMYSPGPTEMAITSTPYLSRTKVTTKDIFSGEKSFELNLINGEDYNVITASAEHMTKDGELIVWKGVCFADESPGIVELHIPKNARIMPNTEGLKFRTDRCKVQNIYKPDIYECYNCKNCAVYDYSGIFYCSGCAVLIVTELKEVDSKELKMHLIDITKSERRESAYSQQFRDFTYILSEEIKIPDYKIEMSNCDKKGIYFFFRLEQVFNYMFKPTLKQAVKIHKIATEIKIAAVAAAEEIYDEIPEDEIRRNGLRLRHALGVANDRDDIPLLPSSGSIVKKHRNKKCVIQ</sequence>
<evidence type="ECO:0000313" key="1">
    <source>
        <dbReference type="EMBL" id="AYV81188.1"/>
    </source>
</evidence>
<protein>
    <submittedName>
        <fullName evidence="1">Uncharacterized protein</fullName>
    </submittedName>
</protein>
<proteinExistence type="predicted"/>
<reference evidence="1" key="1">
    <citation type="submission" date="2018-10" db="EMBL/GenBank/DDBJ databases">
        <title>Hidden diversity of soil giant viruses.</title>
        <authorList>
            <person name="Schulz F."/>
            <person name="Alteio L."/>
            <person name="Goudeau D."/>
            <person name="Ryan E.M."/>
            <person name="Malmstrom R.R."/>
            <person name="Blanchard J."/>
            <person name="Woyke T."/>
        </authorList>
    </citation>
    <scope>NUCLEOTIDE SEQUENCE</scope>
    <source>
        <strain evidence="1">HAV1</strain>
    </source>
</reference>
<name>A0A3G5A1T9_9VIRU</name>